<keyword evidence="3" id="KW-1185">Reference proteome</keyword>
<accession>A0A2M8R084</accession>
<evidence type="ECO:0000256" key="1">
    <source>
        <dbReference type="SAM" id="MobiDB-lite"/>
    </source>
</evidence>
<dbReference type="EMBL" id="PGVG01000040">
    <property type="protein sequence ID" value="PJG51232.1"/>
    <property type="molecule type" value="Genomic_DNA"/>
</dbReference>
<gene>
    <name evidence="2" type="ORF">CVM73_31945</name>
</gene>
<organism evidence="2 3">
    <name type="scientific">Bradyrhizobium forestalis</name>
    <dbReference type="NCBI Taxonomy" id="1419263"/>
    <lineage>
        <taxon>Bacteria</taxon>
        <taxon>Pseudomonadati</taxon>
        <taxon>Pseudomonadota</taxon>
        <taxon>Alphaproteobacteria</taxon>
        <taxon>Hyphomicrobiales</taxon>
        <taxon>Nitrobacteraceae</taxon>
        <taxon>Bradyrhizobium</taxon>
    </lineage>
</organism>
<feature type="compositionally biased region" description="Basic and acidic residues" evidence="1">
    <location>
        <begin position="1"/>
        <end position="41"/>
    </location>
</feature>
<dbReference type="Proteomes" id="UP000231194">
    <property type="component" value="Unassembled WGS sequence"/>
</dbReference>
<dbReference type="OrthoDB" id="8253596at2"/>
<dbReference type="AlphaFoldDB" id="A0A2M8R084"/>
<name>A0A2M8R084_9BRAD</name>
<evidence type="ECO:0000313" key="3">
    <source>
        <dbReference type="Proteomes" id="UP000231194"/>
    </source>
</evidence>
<proteinExistence type="predicted"/>
<feature type="region of interest" description="Disordered" evidence="1">
    <location>
        <begin position="1"/>
        <end position="43"/>
    </location>
</feature>
<evidence type="ECO:0000313" key="2">
    <source>
        <dbReference type="EMBL" id="PJG51232.1"/>
    </source>
</evidence>
<comment type="caution">
    <text evidence="2">The sequence shown here is derived from an EMBL/GenBank/DDBJ whole genome shotgun (WGS) entry which is preliminary data.</text>
</comment>
<reference evidence="2 3" key="1">
    <citation type="submission" date="2017-11" db="EMBL/GenBank/DDBJ databases">
        <title>Bradyrhizobium forestalis sp. nov., an efficient nitrogen-fixing bacterium isolated from nodules of forest legume species in the Amazon.</title>
        <authorList>
            <person name="Costa E.M."/>
            <person name="Guimaraes A."/>
            <person name="Carvalho T.S."/>
            <person name="Rodrigues T.L."/>
            <person name="Ribeiro P.R.A."/>
            <person name="Lebbe L."/>
            <person name="Willems A."/>
            <person name="Moreira F.M.S."/>
        </authorList>
    </citation>
    <scope>NUCLEOTIDE SEQUENCE [LARGE SCALE GENOMIC DNA]</scope>
    <source>
        <strain evidence="2 3">INPA54B</strain>
    </source>
</reference>
<dbReference type="RefSeq" id="WP_100235729.1">
    <property type="nucleotide sequence ID" value="NZ_PGVG01000040.1"/>
</dbReference>
<protein>
    <submittedName>
        <fullName evidence="2">Uncharacterized protein</fullName>
    </submittedName>
</protein>
<sequence>MDKDAQAAKKSAAERKAEVPVPDRDAPVLKTRPADRALKDALEDDEVREALGLHHRDKRS</sequence>